<keyword evidence="2" id="KW-1003">Cell membrane</keyword>
<dbReference type="EMBL" id="KY124271">
    <property type="protein sequence ID" value="AQX44621.1"/>
    <property type="molecule type" value="Genomic_DNA"/>
</dbReference>
<name>A0A1L5YAX8_9EUKA</name>
<dbReference type="InterPro" id="IPR004563">
    <property type="entry name" value="Apolipo_AcylTrfase"/>
</dbReference>
<evidence type="ECO:0000256" key="2">
    <source>
        <dbReference type="ARBA" id="ARBA00022475"/>
    </source>
</evidence>
<feature type="transmembrane region" description="Helical" evidence="8">
    <location>
        <begin position="130"/>
        <end position="152"/>
    </location>
</feature>
<dbReference type="GO" id="GO:0005886">
    <property type="term" value="C:plasma membrane"/>
    <property type="evidence" value="ECO:0007669"/>
    <property type="project" value="UniProtKB-SubCell"/>
</dbReference>
<gene>
    <name evidence="10" type="primary">int</name>
    <name evidence="12" type="synonym">MYN1_Chr_15</name>
    <name evidence="10" type="ORF">PCKR_049</name>
    <name evidence="11" type="ORF">PFK_049</name>
    <name evidence="12" type="ORF">PMYN1_Chma15</name>
</gene>
<evidence type="ECO:0000313" key="13">
    <source>
        <dbReference type="Proteomes" id="UP000503178"/>
    </source>
</evidence>
<feature type="transmembrane region" description="Helical" evidence="8">
    <location>
        <begin position="60"/>
        <end position="79"/>
    </location>
</feature>
<evidence type="ECO:0000313" key="11">
    <source>
        <dbReference type="EMBL" id="AQX44621.1"/>
    </source>
</evidence>
<evidence type="ECO:0000259" key="9">
    <source>
        <dbReference type="PROSITE" id="PS50263"/>
    </source>
</evidence>
<feature type="transmembrane region" description="Helical" evidence="8">
    <location>
        <begin position="206"/>
        <end position="224"/>
    </location>
</feature>
<feature type="transmembrane region" description="Helical" evidence="8">
    <location>
        <begin position="91"/>
        <end position="118"/>
    </location>
</feature>
<feature type="transmembrane region" description="Helical" evidence="8">
    <location>
        <begin position="7"/>
        <end position="24"/>
    </location>
</feature>
<protein>
    <submittedName>
        <fullName evidence="12">Possible apolipoprotein n-acyltransferase</fullName>
    </submittedName>
    <submittedName>
        <fullName evidence="10">Putative apolipoprotein n-acyltransferase</fullName>
    </submittedName>
</protein>
<comment type="subcellular location">
    <subcellularLocation>
        <location evidence="1">Cell membrane</location>
        <topology evidence="1">Multi-pass membrane protein</topology>
    </subcellularLocation>
</comment>
<dbReference type="GO" id="GO:0042158">
    <property type="term" value="P:lipoprotein biosynthetic process"/>
    <property type="evidence" value="ECO:0007669"/>
    <property type="project" value="InterPro"/>
</dbReference>
<dbReference type="Gene3D" id="3.60.110.10">
    <property type="entry name" value="Carbon-nitrogen hydrolase"/>
    <property type="match status" value="1"/>
</dbReference>
<keyword evidence="5 8" id="KW-1133">Transmembrane helix</keyword>
<feature type="domain" description="CN hydrolase" evidence="9">
    <location>
        <begin position="249"/>
        <end position="479"/>
    </location>
</feature>
<keyword evidence="10" id="KW-0449">Lipoprotein</keyword>
<dbReference type="GO" id="GO:0016410">
    <property type="term" value="F:N-acyltransferase activity"/>
    <property type="evidence" value="ECO:0007669"/>
    <property type="project" value="InterPro"/>
</dbReference>
<evidence type="ECO:0000313" key="12">
    <source>
        <dbReference type="EMBL" id="BBL85828.1"/>
    </source>
</evidence>
<evidence type="ECO:0000256" key="8">
    <source>
        <dbReference type="SAM" id="Phobius"/>
    </source>
</evidence>
<keyword evidence="13" id="KW-1185">Reference proteome</keyword>
<dbReference type="Proteomes" id="UP000503178">
    <property type="component" value="Chromatophore Pltd"/>
</dbReference>
<dbReference type="InterPro" id="IPR036526">
    <property type="entry name" value="C-N_Hydrolase_sf"/>
</dbReference>
<dbReference type="EMBL" id="KX897545">
    <property type="protein sequence ID" value="APP87854.1"/>
    <property type="molecule type" value="Genomic_DNA"/>
</dbReference>
<dbReference type="PANTHER" id="PTHR38686:SF1">
    <property type="entry name" value="APOLIPOPROTEIN N-ACYLTRANSFERASE"/>
    <property type="match status" value="1"/>
</dbReference>
<sequence length="515" mass="56962">MNKQSIISLFIISSSGVLFGWNLVPSTTPWISWLSIAILWEGLTFNPFTIPESLTIRAALVSCLWGFIAVLVSHRWLLWLHPIGWIGIPNFLSFAISLLLLIGLAIAGALLVGTWGVLAVWLDPRRPFSAVILAGIWGLAEIFLAKGPLFWIGLGISTLPGDRILTSFAALGGMGTLAAMQLLIGWSFWKLVLITQNNSKHIKSSVLLWVILISCLHIVLYSHTKVISNHNIYKTSLTSTSGLEKILVWQPSIPTREKFGLKEQIKLLAKLKTIEFYSSTLSIPLVLAPEGTLDINQFTHENPTFELLTGGFHQSRNHIYSAVLDFIPTKNQTVSWTNKRRLVPLGEWVPFRRIWQWDGLSAIGGIDQGTSPRILNREKETIGIGICYELSDGTTLAAATHAGINWLMVLGNLDPYRGLLQKQFEALAQLRAIETGRWLVSVVNTGPSSVINNQGAGHKILPAFLPSLGIIELRRTIHLTPYDIFGEWFLAVMILGAGIILALSKSIQPPLDNRV</sequence>
<keyword evidence="3 10" id="KW-0808">Transferase</keyword>
<proteinExistence type="inferred from homology"/>
<keyword evidence="10" id="KW-0934">Plastid</keyword>
<evidence type="ECO:0000256" key="6">
    <source>
        <dbReference type="ARBA" id="ARBA00023136"/>
    </source>
</evidence>
<reference evidence="12 13" key="2">
    <citation type="submission" date="2019-06" db="EMBL/GenBank/DDBJ databases">
        <title>A hidden player of endosymbiotic evolution: DNA virus triggered massive gene transfer.</title>
        <authorList>
            <person name="Matsuo M."/>
            <person name="Katahata A."/>
            <person name="Tachikawa M."/>
            <person name="Minakuchi Y."/>
            <person name="Noguchi H."/>
            <person name="Toyoda A."/>
            <person name="Fujiyama A."/>
            <person name="Suzuki Y."/>
            <person name="Satoh S."/>
            <person name="Nakayama T."/>
            <person name="Kamikawa R."/>
            <person name="Nomura M."/>
            <person name="Inagaki Y."/>
            <person name="Ishida K."/>
            <person name="Obokata J."/>
        </authorList>
    </citation>
    <scope>NUCLEOTIDE SEQUENCE [LARGE SCALE GENOMIC DNA]</scope>
    <source>
        <strain evidence="12 13">MYN1</strain>
    </source>
</reference>
<feature type="transmembrane region" description="Helical" evidence="8">
    <location>
        <begin position="485"/>
        <end position="504"/>
    </location>
</feature>
<dbReference type="PANTHER" id="PTHR38686">
    <property type="entry name" value="APOLIPOPROTEIN N-ACYLTRANSFERASE"/>
    <property type="match status" value="1"/>
</dbReference>
<keyword evidence="7 10" id="KW-0012">Acyltransferase</keyword>
<dbReference type="HAMAP" id="MF_01148">
    <property type="entry name" value="Lnt"/>
    <property type="match status" value="1"/>
</dbReference>
<accession>A0A1L5YAX8</accession>
<evidence type="ECO:0000256" key="7">
    <source>
        <dbReference type="ARBA" id="ARBA00023315"/>
    </source>
</evidence>
<evidence type="ECO:0000256" key="4">
    <source>
        <dbReference type="ARBA" id="ARBA00022692"/>
    </source>
</evidence>
<dbReference type="AlphaFoldDB" id="A0A1L5YAX8"/>
<evidence type="ECO:0000313" key="10">
    <source>
        <dbReference type="EMBL" id="APP87854.1"/>
    </source>
</evidence>
<reference evidence="10" key="1">
    <citation type="journal article" date="2017" name="Protist">
        <title>Diversity of the Photosynthetic Paulinella Species, with the Description of Paulinella micropora sp. nov. and the Chromatophore Genome Sequence for strain KR01.</title>
        <authorList>
            <person name="Lhee D."/>
            <person name="Yang E.C."/>
            <person name="Kim J.I."/>
            <person name="Nakayama T."/>
            <person name="Zuccarello G."/>
            <person name="Andersen R.A."/>
            <person name="Yoon H.S."/>
        </authorList>
    </citation>
    <scope>NUCLEOTIDE SEQUENCE</scope>
    <source>
        <strain evidence="11">FK01</strain>
        <strain evidence="10">KR01</strain>
    </source>
</reference>
<keyword evidence="6 8" id="KW-0472">Membrane</keyword>
<organism evidence="10">
    <name type="scientific">Paulinella micropora</name>
    <dbReference type="NCBI Taxonomy" id="1928728"/>
    <lineage>
        <taxon>Eukaryota</taxon>
        <taxon>Sar</taxon>
        <taxon>Rhizaria</taxon>
        <taxon>Cercozoa</taxon>
        <taxon>Imbricatea</taxon>
        <taxon>Silicofilosea</taxon>
        <taxon>Euglyphida</taxon>
        <taxon>Paulinellidae</taxon>
        <taxon>Paulinella</taxon>
    </lineage>
</organism>
<dbReference type="SUPFAM" id="SSF56317">
    <property type="entry name" value="Carbon-nitrogen hydrolase"/>
    <property type="match status" value="1"/>
</dbReference>
<evidence type="ECO:0000256" key="5">
    <source>
        <dbReference type="ARBA" id="ARBA00022989"/>
    </source>
</evidence>
<dbReference type="InterPro" id="IPR003010">
    <property type="entry name" value="C-N_Hydrolase"/>
</dbReference>
<geneLocation type="plastid" evidence="10"/>
<feature type="transmembrane region" description="Helical" evidence="8">
    <location>
        <begin position="164"/>
        <end position="186"/>
    </location>
</feature>
<dbReference type="EMBL" id="LC490351">
    <property type="protein sequence ID" value="BBL85828.1"/>
    <property type="molecule type" value="Genomic_DNA"/>
</dbReference>
<keyword evidence="4 8" id="KW-0812">Transmembrane</keyword>
<evidence type="ECO:0000256" key="3">
    <source>
        <dbReference type="ARBA" id="ARBA00022679"/>
    </source>
</evidence>
<dbReference type="PROSITE" id="PS50263">
    <property type="entry name" value="CN_HYDROLASE"/>
    <property type="match status" value="1"/>
</dbReference>
<evidence type="ECO:0000256" key="1">
    <source>
        <dbReference type="ARBA" id="ARBA00004651"/>
    </source>
</evidence>